<evidence type="ECO:0000256" key="14">
    <source>
        <dbReference type="ARBA" id="ARBA00074306"/>
    </source>
</evidence>
<dbReference type="EC" id="2.7.13.3" evidence="3"/>
<dbReference type="EMBL" id="LLKB01000001">
    <property type="protein sequence ID" value="KQC86361.1"/>
    <property type="molecule type" value="Genomic_DNA"/>
</dbReference>
<keyword evidence="5 15" id="KW-0597">Phosphoprotein</keyword>
<feature type="transmembrane region" description="Helical" evidence="16">
    <location>
        <begin position="6"/>
        <end position="24"/>
    </location>
</feature>
<dbReference type="Pfam" id="PF00512">
    <property type="entry name" value="HisKA"/>
    <property type="match status" value="1"/>
</dbReference>
<evidence type="ECO:0000256" key="8">
    <source>
        <dbReference type="ARBA" id="ARBA00022777"/>
    </source>
</evidence>
<accession>A0AAW3JVT6</accession>
<dbReference type="InterPro" id="IPR004358">
    <property type="entry name" value="Sig_transdc_His_kin-like_C"/>
</dbReference>
<keyword evidence="16" id="KW-0472">Membrane</keyword>
<comment type="similarity">
    <text evidence="2">In the N-terminal section; belongs to the phytochrome family.</text>
</comment>
<evidence type="ECO:0000256" key="11">
    <source>
        <dbReference type="ARBA" id="ARBA00024867"/>
    </source>
</evidence>
<evidence type="ECO:0000256" key="2">
    <source>
        <dbReference type="ARBA" id="ARBA00006402"/>
    </source>
</evidence>
<keyword evidence="16" id="KW-0812">Transmembrane</keyword>
<feature type="transmembrane region" description="Helical" evidence="16">
    <location>
        <begin position="140"/>
        <end position="162"/>
    </location>
</feature>
<dbReference type="InterPro" id="IPR011006">
    <property type="entry name" value="CheY-like_superfamily"/>
</dbReference>
<dbReference type="PROSITE" id="PS50110">
    <property type="entry name" value="RESPONSE_REGULATORY"/>
    <property type="match status" value="1"/>
</dbReference>
<dbReference type="SUPFAM" id="SSF52172">
    <property type="entry name" value="CheY-like"/>
    <property type="match status" value="1"/>
</dbReference>
<feature type="domain" description="Response regulatory" evidence="18">
    <location>
        <begin position="608"/>
        <end position="727"/>
    </location>
</feature>
<dbReference type="InterPro" id="IPR036890">
    <property type="entry name" value="HATPase_C_sf"/>
</dbReference>
<dbReference type="Pfam" id="PF00072">
    <property type="entry name" value="Response_reg"/>
    <property type="match status" value="1"/>
</dbReference>
<keyword evidence="20" id="KW-1185">Reference proteome</keyword>
<comment type="catalytic activity">
    <reaction evidence="1">
        <text>ATP + protein L-histidine = ADP + protein N-phospho-L-histidine.</text>
        <dbReference type="EC" id="2.7.13.3"/>
    </reaction>
</comment>
<name>A0AAW3JVT6_9FIRM</name>
<dbReference type="InterPro" id="IPR003594">
    <property type="entry name" value="HATPase_dom"/>
</dbReference>
<evidence type="ECO:0000313" key="19">
    <source>
        <dbReference type="EMBL" id="KQC86361.1"/>
    </source>
</evidence>
<keyword evidence="8" id="KW-0418">Kinase</keyword>
<organism evidence="19 20">
    <name type="scientific">Butyribacter intestini</name>
    <dbReference type="NCBI Taxonomy" id="1703332"/>
    <lineage>
        <taxon>Bacteria</taxon>
        <taxon>Bacillati</taxon>
        <taxon>Bacillota</taxon>
        <taxon>Clostridia</taxon>
        <taxon>Lachnospirales</taxon>
        <taxon>Lachnospiraceae</taxon>
        <taxon>Butyribacter</taxon>
    </lineage>
</organism>
<dbReference type="Gene3D" id="1.10.287.130">
    <property type="match status" value="1"/>
</dbReference>
<dbReference type="SMART" id="SM00448">
    <property type="entry name" value="REC"/>
    <property type="match status" value="1"/>
</dbReference>
<comment type="subunit">
    <text evidence="12">At low DSF concentrations, interacts with RpfF.</text>
</comment>
<evidence type="ECO:0000256" key="5">
    <source>
        <dbReference type="ARBA" id="ARBA00022553"/>
    </source>
</evidence>
<keyword evidence="7" id="KW-0547">Nucleotide-binding</keyword>
<dbReference type="FunFam" id="3.30.565.10:FF:000010">
    <property type="entry name" value="Sensor histidine kinase RcsC"/>
    <property type="match status" value="1"/>
</dbReference>
<evidence type="ECO:0000313" key="20">
    <source>
        <dbReference type="Proteomes" id="UP000050833"/>
    </source>
</evidence>
<evidence type="ECO:0000256" key="13">
    <source>
        <dbReference type="ARBA" id="ARBA00068150"/>
    </source>
</evidence>
<dbReference type="SUPFAM" id="SSF55874">
    <property type="entry name" value="ATPase domain of HSP90 chaperone/DNA topoisomerase II/histidine kinase"/>
    <property type="match status" value="1"/>
</dbReference>
<feature type="modified residue" description="4-aspartylphosphate" evidence="15">
    <location>
        <position position="658"/>
    </location>
</feature>
<dbReference type="InterPro" id="IPR005467">
    <property type="entry name" value="His_kinase_dom"/>
</dbReference>
<evidence type="ECO:0000256" key="7">
    <source>
        <dbReference type="ARBA" id="ARBA00022741"/>
    </source>
</evidence>
<dbReference type="InterPro" id="IPR036097">
    <property type="entry name" value="HisK_dim/P_sf"/>
</dbReference>
<evidence type="ECO:0000256" key="4">
    <source>
        <dbReference type="ARBA" id="ARBA00018672"/>
    </source>
</evidence>
<evidence type="ECO:0000256" key="15">
    <source>
        <dbReference type="PROSITE-ProRule" id="PRU00169"/>
    </source>
</evidence>
<protein>
    <recommendedName>
        <fullName evidence="14">Circadian input-output histidine kinase CikA</fullName>
        <ecNumber evidence="3">2.7.13.3</ecNumber>
    </recommendedName>
    <alternativeName>
        <fullName evidence="13">Sensory/regulatory protein RpfC</fullName>
    </alternativeName>
    <alternativeName>
        <fullName evidence="4">Stage 0 sporulation protein A homolog</fullName>
    </alternativeName>
</protein>
<keyword evidence="16" id="KW-1133">Transmembrane helix</keyword>
<keyword evidence="10" id="KW-0902">Two-component regulatory system</keyword>
<dbReference type="CDD" id="cd00082">
    <property type="entry name" value="HisKA"/>
    <property type="match status" value="1"/>
</dbReference>
<feature type="transmembrane region" description="Helical" evidence="16">
    <location>
        <begin position="105"/>
        <end position="128"/>
    </location>
</feature>
<sequence length="729" mass="83342">MTFKYEYDIAAAVVLVILLVYNYFIPQARNLEVRLFRLFLLFGFISSIADALSGMVVSIYFKENVWLNYIFMWVNFAATHFVAPIYCMFVITITGKYKKMPEKEYIWLMPAVLVQLLLAVSPFTKWVYIYSAEHGYHRGILMPGVVAVSVFYLLSASFIIWFKGKHLGFYYQFISSFFLIVCIAFLYIQMFVGGYILLDAAMAISAFIIQLTLVHPKMMRDANEKEKVARKAAEAANAAKSSFLANISHELRTPLNAIYGMTELLEKDNLNSTQDDSVKTIRSASEKLISIVDDLLNYSKIDSGKIGINESEYQFVTLLCNAEDYMEEQLAGRDIDFEVNIGANIPKKLYGDYEKVYAILKNILSNASKFTEKGKIILDISFNTFTEKNIKITFKVKDTGIGIKPADMKKLFKSFSQVDDGVDRKAQGTGIGLALSKRLAKLLDGDISVSSEYGFGSSFEINIMQKYIELEKLPNVSEAVDYKVYLYTDEYELKWHISKIFSQLGISVILVHKISQLEKISVKNPNSMKTILLYSYNIKKKIDALKLPFRTIAIADYVKDKSVYKERNVLVKPVDILKVRECIFEQMYDIVFKETRNTDGEFDLSNVHIALVDDNKVNLRIEAALLKDFKVKIETFMSGEAILKAYKYGRKYDIIFMDHMMPEMDGVETTKRIRKLPGGDGKNVRIIALTANAIQGVENEYIAAGMDDWIFKPVRQEQLKKMILKHLKM</sequence>
<feature type="domain" description="Histidine kinase" evidence="17">
    <location>
        <begin position="246"/>
        <end position="467"/>
    </location>
</feature>
<dbReference type="Gene3D" id="3.30.565.10">
    <property type="entry name" value="Histidine kinase-like ATPase, C-terminal domain"/>
    <property type="match status" value="1"/>
</dbReference>
<dbReference type="PANTHER" id="PTHR45339">
    <property type="entry name" value="HYBRID SIGNAL TRANSDUCTION HISTIDINE KINASE J"/>
    <property type="match status" value="1"/>
</dbReference>
<feature type="transmembrane region" description="Helical" evidence="16">
    <location>
        <begin position="67"/>
        <end position="93"/>
    </location>
</feature>
<dbReference type="PRINTS" id="PR00344">
    <property type="entry name" value="BCTRLSENSOR"/>
</dbReference>
<evidence type="ECO:0000256" key="6">
    <source>
        <dbReference type="ARBA" id="ARBA00022679"/>
    </source>
</evidence>
<dbReference type="Gene3D" id="3.40.50.2300">
    <property type="match status" value="1"/>
</dbReference>
<dbReference type="AlphaFoldDB" id="A0AAW3JVT6"/>
<feature type="transmembrane region" description="Helical" evidence="16">
    <location>
        <begin position="36"/>
        <end position="61"/>
    </location>
</feature>
<dbReference type="FunFam" id="1.10.287.130:FF:000002">
    <property type="entry name" value="Two-component osmosensing histidine kinase"/>
    <property type="match status" value="1"/>
</dbReference>
<feature type="transmembrane region" description="Helical" evidence="16">
    <location>
        <begin position="169"/>
        <end position="188"/>
    </location>
</feature>
<dbReference type="RefSeq" id="WP_055941785.1">
    <property type="nucleotide sequence ID" value="NZ_JAQDCV010000001.1"/>
</dbReference>
<evidence type="ECO:0000259" key="17">
    <source>
        <dbReference type="PROSITE" id="PS50109"/>
    </source>
</evidence>
<dbReference type="PROSITE" id="PS50109">
    <property type="entry name" value="HIS_KIN"/>
    <property type="match status" value="1"/>
</dbReference>
<gene>
    <name evidence="19" type="ORF">APZ18_04005</name>
</gene>
<keyword evidence="6" id="KW-0808">Transferase</keyword>
<dbReference type="Pfam" id="PF02518">
    <property type="entry name" value="HATPase_c"/>
    <property type="match status" value="1"/>
</dbReference>
<dbReference type="GO" id="GO:0005524">
    <property type="term" value="F:ATP binding"/>
    <property type="evidence" value="ECO:0007669"/>
    <property type="project" value="UniProtKB-KW"/>
</dbReference>
<keyword evidence="9" id="KW-0067">ATP-binding</keyword>
<dbReference type="Proteomes" id="UP000050833">
    <property type="component" value="Unassembled WGS sequence"/>
</dbReference>
<dbReference type="PANTHER" id="PTHR45339:SF1">
    <property type="entry name" value="HYBRID SIGNAL TRANSDUCTION HISTIDINE KINASE J"/>
    <property type="match status" value="1"/>
</dbReference>
<dbReference type="CDD" id="cd16922">
    <property type="entry name" value="HATPase_EvgS-ArcB-TorS-like"/>
    <property type="match status" value="1"/>
</dbReference>
<proteinExistence type="inferred from homology"/>
<comment type="function">
    <text evidence="11">May play the central regulatory role in sporulation. It may be an element of the effector pathway responsible for the activation of sporulation genes in response to nutritional stress. Spo0A may act in concert with spo0H (a sigma factor) to control the expression of some genes that are critical to the sporulation process.</text>
</comment>
<evidence type="ECO:0000256" key="12">
    <source>
        <dbReference type="ARBA" id="ARBA00064003"/>
    </source>
</evidence>
<evidence type="ECO:0000256" key="16">
    <source>
        <dbReference type="SAM" id="Phobius"/>
    </source>
</evidence>
<evidence type="ECO:0000256" key="3">
    <source>
        <dbReference type="ARBA" id="ARBA00012438"/>
    </source>
</evidence>
<evidence type="ECO:0000256" key="9">
    <source>
        <dbReference type="ARBA" id="ARBA00022840"/>
    </source>
</evidence>
<dbReference type="SMART" id="SM00387">
    <property type="entry name" value="HATPase_c"/>
    <property type="match status" value="1"/>
</dbReference>
<dbReference type="SMART" id="SM00388">
    <property type="entry name" value="HisKA"/>
    <property type="match status" value="1"/>
</dbReference>
<evidence type="ECO:0000256" key="1">
    <source>
        <dbReference type="ARBA" id="ARBA00000085"/>
    </source>
</evidence>
<comment type="caution">
    <text evidence="19">The sequence shown here is derived from an EMBL/GenBank/DDBJ whole genome shotgun (WGS) entry which is preliminary data.</text>
</comment>
<dbReference type="CDD" id="cd17546">
    <property type="entry name" value="REC_hyHK_CKI1_RcsC-like"/>
    <property type="match status" value="1"/>
</dbReference>
<dbReference type="InterPro" id="IPR001789">
    <property type="entry name" value="Sig_transdc_resp-reg_receiver"/>
</dbReference>
<evidence type="ECO:0000256" key="10">
    <source>
        <dbReference type="ARBA" id="ARBA00023012"/>
    </source>
</evidence>
<reference evidence="19 20" key="1">
    <citation type="submission" date="2015-10" db="EMBL/GenBank/DDBJ databases">
        <title>Butyribacter intestini gen. nov., sp. nov., a butyric acid-producing bacterium of the family Lachnospiraceae isolated from the human faeces.</title>
        <authorList>
            <person name="Zou Y."/>
            <person name="Xue W."/>
            <person name="Luo G."/>
            <person name="Lv M."/>
        </authorList>
    </citation>
    <scope>NUCLEOTIDE SEQUENCE [LARGE SCALE GENOMIC DNA]</scope>
    <source>
        <strain evidence="19 20">TF01-11</strain>
    </source>
</reference>
<evidence type="ECO:0000259" key="18">
    <source>
        <dbReference type="PROSITE" id="PS50110"/>
    </source>
</evidence>
<dbReference type="GO" id="GO:0000155">
    <property type="term" value="F:phosphorelay sensor kinase activity"/>
    <property type="evidence" value="ECO:0007669"/>
    <property type="project" value="InterPro"/>
</dbReference>
<dbReference type="SUPFAM" id="SSF47384">
    <property type="entry name" value="Homodimeric domain of signal transducing histidine kinase"/>
    <property type="match status" value="1"/>
</dbReference>
<dbReference type="InterPro" id="IPR003661">
    <property type="entry name" value="HisK_dim/P_dom"/>
</dbReference>